<dbReference type="SMART" id="SM00240">
    <property type="entry name" value="FHA"/>
    <property type="match status" value="1"/>
</dbReference>
<organism evidence="3 4">
    <name type="scientific">Parnassius mnemosyne</name>
    <name type="common">clouded apollo</name>
    <dbReference type="NCBI Taxonomy" id="213953"/>
    <lineage>
        <taxon>Eukaryota</taxon>
        <taxon>Metazoa</taxon>
        <taxon>Ecdysozoa</taxon>
        <taxon>Arthropoda</taxon>
        <taxon>Hexapoda</taxon>
        <taxon>Insecta</taxon>
        <taxon>Pterygota</taxon>
        <taxon>Neoptera</taxon>
        <taxon>Endopterygota</taxon>
        <taxon>Lepidoptera</taxon>
        <taxon>Glossata</taxon>
        <taxon>Ditrysia</taxon>
        <taxon>Papilionoidea</taxon>
        <taxon>Papilionidae</taxon>
        <taxon>Parnassiinae</taxon>
        <taxon>Parnassini</taxon>
        <taxon>Parnassius</taxon>
        <taxon>Driopa</taxon>
    </lineage>
</organism>
<dbReference type="AlphaFoldDB" id="A0AAV1LJ27"/>
<keyword evidence="4" id="KW-1185">Reference proteome</keyword>
<feature type="compositionally biased region" description="Basic and acidic residues" evidence="1">
    <location>
        <begin position="189"/>
        <end position="208"/>
    </location>
</feature>
<dbReference type="InterPro" id="IPR000253">
    <property type="entry name" value="FHA_dom"/>
</dbReference>
<feature type="compositionally biased region" description="Polar residues" evidence="1">
    <location>
        <begin position="214"/>
        <end position="225"/>
    </location>
</feature>
<feature type="domain" description="FHA" evidence="2">
    <location>
        <begin position="26"/>
        <end position="74"/>
    </location>
</feature>
<dbReference type="Proteomes" id="UP001314205">
    <property type="component" value="Unassembled WGS sequence"/>
</dbReference>
<evidence type="ECO:0000313" key="3">
    <source>
        <dbReference type="EMBL" id="CAK1594274.1"/>
    </source>
</evidence>
<reference evidence="3 4" key="1">
    <citation type="submission" date="2023-11" db="EMBL/GenBank/DDBJ databases">
        <authorList>
            <person name="Hedman E."/>
            <person name="Englund M."/>
            <person name="Stromberg M."/>
            <person name="Nyberg Akerstrom W."/>
            <person name="Nylinder S."/>
            <person name="Jareborg N."/>
            <person name="Kallberg Y."/>
            <person name="Kronander E."/>
        </authorList>
    </citation>
    <scope>NUCLEOTIDE SEQUENCE [LARGE SCALE GENOMIC DNA]</scope>
</reference>
<dbReference type="SUPFAM" id="SSF49879">
    <property type="entry name" value="SMAD/FHA domain"/>
    <property type="match status" value="1"/>
</dbReference>
<evidence type="ECO:0000259" key="2">
    <source>
        <dbReference type="PROSITE" id="PS50006"/>
    </source>
</evidence>
<dbReference type="CDD" id="cd22673">
    <property type="entry name" value="FHA_Ki67"/>
    <property type="match status" value="1"/>
</dbReference>
<name>A0AAV1LJ27_9NEOP</name>
<feature type="compositionally biased region" description="Basic and acidic residues" evidence="1">
    <location>
        <begin position="161"/>
        <end position="170"/>
    </location>
</feature>
<comment type="caution">
    <text evidence="3">The sequence shown here is derived from an EMBL/GenBank/DDBJ whole genome shotgun (WGS) entry which is preliminary data.</text>
</comment>
<proteinExistence type="predicted"/>
<dbReference type="PROSITE" id="PS50006">
    <property type="entry name" value="FHA_DOMAIN"/>
    <property type="match status" value="1"/>
</dbReference>
<dbReference type="Pfam" id="PF00498">
    <property type="entry name" value="FHA"/>
    <property type="match status" value="1"/>
</dbReference>
<protein>
    <recommendedName>
        <fullName evidence="2">FHA domain-containing protein</fullName>
    </recommendedName>
</protein>
<feature type="compositionally biased region" description="Polar residues" evidence="1">
    <location>
        <begin position="172"/>
        <end position="182"/>
    </location>
</feature>
<dbReference type="InterPro" id="IPR008984">
    <property type="entry name" value="SMAD_FHA_dom_sf"/>
</dbReference>
<sequence length="290" mass="31793">MSGGQLVVLDRLGREVKQFKLSSGLATLGSDPSCDIRILLPTVEPHHATIAVHTNQTVIRNVGAGETLVNGVVVSVAALREGDELALGGRRLRWLYARPAPHHARTRPQSPALQRVRRARGAGGNPGRRSDTPPPRVPHAHHRDSMPATVSTRQVAIVQPQRRDTADRIEAVSSSTVSNITNMRRPRTSKSEKESDISIDKSEEEKGKSKSPKTPQMNLQNTTKATLWIESRKTSPRKSVKENPSQIEVTPRKVVSAKKSTPLRMAVLKKAQSAQKMRVTKIEAPLTIGM</sequence>
<dbReference type="EMBL" id="CAVLGL010000090">
    <property type="protein sequence ID" value="CAK1594274.1"/>
    <property type="molecule type" value="Genomic_DNA"/>
</dbReference>
<gene>
    <name evidence="3" type="ORF">PARMNEM_LOCUS13931</name>
</gene>
<feature type="region of interest" description="Disordered" evidence="1">
    <location>
        <begin position="101"/>
        <end position="249"/>
    </location>
</feature>
<accession>A0AAV1LJ27</accession>
<evidence type="ECO:0000313" key="4">
    <source>
        <dbReference type="Proteomes" id="UP001314205"/>
    </source>
</evidence>
<evidence type="ECO:0000256" key="1">
    <source>
        <dbReference type="SAM" id="MobiDB-lite"/>
    </source>
</evidence>
<dbReference type="Gene3D" id="2.60.200.20">
    <property type="match status" value="1"/>
</dbReference>